<name>A0A1H1H3U2_NATTX</name>
<gene>
    <name evidence="2" type="ORF">SAMN04489842_2782</name>
</gene>
<dbReference type="RefSeq" id="WP_090382799.1">
    <property type="nucleotide sequence ID" value="NZ_FNLC01000002.1"/>
</dbReference>
<keyword evidence="1" id="KW-1133">Transmembrane helix</keyword>
<feature type="transmembrane region" description="Helical" evidence="1">
    <location>
        <begin position="24"/>
        <end position="43"/>
    </location>
</feature>
<keyword evidence="3" id="KW-1185">Reference proteome</keyword>
<keyword evidence="1" id="KW-0472">Membrane</keyword>
<keyword evidence="1" id="KW-0812">Transmembrane</keyword>
<dbReference type="Proteomes" id="UP000198848">
    <property type="component" value="Unassembled WGS sequence"/>
</dbReference>
<accession>A0A1H1H3U2</accession>
<dbReference type="EMBL" id="FNLC01000002">
    <property type="protein sequence ID" value="SDR20172.1"/>
    <property type="molecule type" value="Genomic_DNA"/>
</dbReference>
<feature type="transmembrane region" description="Helical" evidence="1">
    <location>
        <begin position="49"/>
        <end position="69"/>
    </location>
</feature>
<proteinExistence type="predicted"/>
<reference evidence="3" key="1">
    <citation type="submission" date="2016-10" db="EMBL/GenBank/DDBJ databases">
        <authorList>
            <person name="Varghese N."/>
            <person name="Submissions S."/>
        </authorList>
    </citation>
    <scope>NUCLEOTIDE SEQUENCE [LARGE SCALE GENOMIC DNA]</scope>
    <source>
        <strain evidence="3">DSM 24767</strain>
    </source>
</reference>
<dbReference type="OrthoDB" id="205636at2157"/>
<protein>
    <submittedName>
        <fullName evidence="2">Uncharacterized protein</fullName>
    </submittedName>
</protein>
<sequence>MRYNQQSTFGLPSTWLELNVRAEALLFTVTLLIGSVSLLAVASGEPETMALVALTGLAVVVLGTTLVRLSERLRTSR</sequence>
<evidence type="ECO:0000256" key="1">
    <source>
        <dbReference type="SAM" id="Phobius"/>
    </source>
</evidence>
<evidence type="ECO:0000313" key="2">
    <source>
        <dbReference type="EMBL" id="SDR20172.1"/>
    </source>
</evidence>
<organism evidence="2 3">
    <name type="scientific">Natronobacterium texcoconense</name>
    <dbReference type="NCBI Taxonomy" id="1095778"/>
    <lineage>
        <taxon>Archaea</taxon>
        <taxon>Methanobacteriati</taxon>
        <taxon>Methanobacteriota</taxon>
        <taxon>Stenosarchaea group</taxon>
        <taxon>Halobacteria</taxon>
        <taxon>Halobacteriales</taxon>
        <taxon>Natrialbaceae</taxon>
        <taxon>Natronobacterium</taxon>
    </lineage>
</organism>
<evidence type="ECO:0000313" key="3">
    <source>
        <dbReference type="Proteomes" id="UP000198848"/>
    </source>
</evidence>
<dbReference type="AlphaFoldDB" id="A0A1H1H3U2"/>